<sequence>MVVLKIIILISFNYPLFSTFISPKNTKENPSAQQSVTTGNVGINKFEKARSSSGNSPTEQYQNKFSTNTNENNMTLGEETINLSEFTIFPEKEPKWNIRNTTLRSPDHKESGRNFQSIDNVIIGLIVGISIVVFLIIIINCFTFRVYLKESKDDRSFQNGLTESSNSRRINRNRAGCSPHFIY</sequence>
<feature type="transmembrane region" description="Helical" evidence="2">
    <location>
        <begin position="121"/>
        <end position="148"/>
    </location>
</feature>
<organism evidence="4 5">
    <name type="scientific">Onchocerca volvulus</name>
    <dbReference type="NCBI Taxonomy" id="6282"/>
    <lineage>
        <taxon>Eukaryota</taxon>
        <taxon>Metazoa</taxon>
        <taxon>Ecdysozoa</taxon>
        <taxon>Nematoda</taxon>
        <taxon>Chromadorea</taxon>
        <taxon>Rhabditida</taxon>
        <taxon>Spirurina</taxon>
        <taxon>Spiruromorpha</taxon>
        <taxon>Filarioidea</taxon>
        <taxon>Onchocercidae</taxon>
        <taxon>Onchocerca</taxon>
    </lineage>
</organism>
<keyword evidence="2" id="KW-0472">Membrane</keyword>
<feature type="compositionally biased region" description="Polar residues" evidence="1">
    <location>
        <begin position="51"/>
        <end position="72"/>
    </location>
</feature>
<evidence type="ECO:0000313" key="4">
    <source>
        <dbReference type="EnsemblMetazoa" id="OVOC8916.1"/>
    </source>
</evidence>
<protein>
    <submittedName>
        <fullName evidence="4">Uncharacterized protein</fullName>
    </submittedName>
</protein>
<reference evidence="4" key="2">
    <citation type="submission" date="2022-06" db="UniProtKB">
        <authorList>
            <consortium name="EnsemblMetazoa"/>
        </authorList>
    </citation>
    <scope>IDENTIFICATION</scope>
</reference>
<dbReference type="EnsemblMetazoa" id="OVOC8916.1">
    <property type="protein sequence ID" value="OVOC8916.1"/>
    <property type="gene ID" value="WBGene00245725"/>
</dbReference>
<proteinExistence type="predicted"/>
<evidence type="ECO:0000256" key="3">
    <source>
        <dbReference type="SAM" id="SignalP"/>
    </source>
</evidence>
<feature type="region of interest" description="Disordered" evidence="1">
    <location>
        <begin position="47"/>
        <end position="72"/>
    </location>
</feature>
<keyword evidence="2" id="KW-0812">Transmembrane</keyword>
<feature type="chain" id="PRO_5035765283" evidence="3">
    <location>
        <begin position="19"/>
        <end position="183"/>
    </location>
</feature>
<accession>A0A8R1U195</accession>
<keyword evidence="5" id="KW-1185">Reference proteome</keyword>
<dbReference type="Proteomes" id="UP000024404">
    <property type="component" value="Unassembled WGS sequence"/>
</dbReference>
<name>A0A8R1U195_ONCVO</name>
<dbReference type="AlphaFoldDB" id="A0A8R1U195"/>
<dbReference type="EMBL" id="CMVM020000250">
    <property type="status" value="NOT_ANNOTATED_CDS"/>
    <property type="molecule type" value="Genomic_DNA"/>
</dbReference>
<keyword evidence="2" id="KW-1133">Transmembrane helix</keyword>
<feature type="signal peptide" evidence="3">
    <location>
        <begin position="1"/>
        <end position="18"/>
    </location>
</feature>
<keyword evidence="3" id="KW-0732">Signal</keyword>
<reference evidence="5" key="1">
    <citation type="submission" date="2013-10" db="EMBL/GenBank/DDBJ databases">
        <title>Genome sequencing of Onchocerca volvulus.</title>
        <authorList>
            <person name="Cotton J."/>
            <person name="Tsai J."/>
            <person name="Stanley E."/>
            <person name="Tracey A."/>
            <person name="Holroyd N."/>
            <person name="Lustigman S."/>
            <person name="Berriman M."/>
        </authorList>
    </citation>
    <scope>NUCLEOTIDE SEQUENCE</scope>
</reference>
<evidence type="ECO:0000256" key="1">
    <source>
        <dbReference type="SAM" id="MobiDB-lite"/>
    </source>
</evidence>
<evidence type="ECO:0000313" key="5">
    <source>
        <dbReference type="Proteomes" id="UP000024404"/>
    </source>
</evidence>
<evidence type="ECO:0000256" key="2">
    <source>
        <dbReference type="SAM" id="Phobius"/>
    </source>
</evidence>